<dbReference type="EMBL" id="LGEX01000001">
    <property type="protein sequence ID" value="KUK07754.1"/>
    <property type="molecule type" value="Genomic_DNA"/>
</dbReference>
<name>A0A101E2R2_ARCFL</name>
<evidence type="ECO:0000313" key="2">
    <source>
        <dbReference type="Proteomes" id="UP000054015"/>
    </source>
</evidence>
<dbReference type="Proteomes" id="UP000054015">
    <property type="component" value="Unassembled WGS sequence"/>
</dbReference>
<gene>
    <name evidence="1" type="ORF">XD48_0089</name>
</gene>
<evidence type="ECO:0008006" key="3">
    <source>
        <dbReference type="Google" id="ProtNLM"/>
    </source>
</evidence>
<sequence length="1419" mass="168902">MFEGKYADYLQIDKDFVAVFNEEVDREYKDLWKTFIPHEKFEEVFEKVIKALERANKDDAKSIWIYGPYGTGKTHAIFVIKHLLEDDIGEVEDYTKRRNLSSNLVKKLQALREREKILVVFKSGSGYIRTPERLLLEIQETIYKYYKDYCNESGSYKPNKTEIELLRERIDDKVINWNMLIEKNRADLKEVSCVEEIKMKLNEEDIDLDFVERLLNVLEKEGITIFRFSIEKFKDWIRELSERSSIDKILFIWDEFSEFFKPGAPLDILQEVAHITQELPFYLLIVTHRHLEHWAKTLTEDVQKLKDRFHYIHYTMEPVTIYKLISNVFYPTEKKSKDWNEYSELIWMVLDSNFSLLKEVHSLIDIEKNVSLVDFKRLLPIHPYTAYLSAKIAQWFGSSQRTLFKFLKSEEGSPFVTFLNNYPKNDWYLLTPDFLWDYFFVLNDEIAEFYPEVLSVINYWNSSKDRLTEDELRVFKVVMLLSALAKRVQDVSGHLRPLRSTLKLAFAGTPLYRYIEEVIEKIVNKHILREHKTPKDIEYWIPTHDIDQRDIEDIKRKLIDNFNEFISQNEHEFRDVIAHRRIIMKATSADEVLKGRVPKVNVRLHQIGTVLVLMKSFERVEDLKRKILELSKNVPNVLFLVSFEYLGEAEWNTIVTNMAYEKALQKSNKEKDAKYYQDEIKEIVRKWVNSIRSGRFYGVFTKFDSEPKIFEKIEGVKGIQEVLEDIVILTFPFGLDNIILNDPLWNEMKSKEGLRIGLQEFKFKANKGMYGDVYNRFVIRDRILDDEGNFTDQCEFQKEHPLCKMRATVKEIFEKSETISLSEIWEILQKSPFGLYSSPLGCFVFGVLMKEYSEGYYFTDGNVYGEIDQTKMIELLYDTISGKKEWKLLKISPEQQKFCKLIAEIFGLPKEDVKYPKRAIISLRSKIKTHYRYPLWILRYSIEKEKQFDFEEYIQDSIELIEILDETIKAPTESDLEGDMPKTTEDLIKEFVKCIDILSEYDYREILARLKKFSAPEKFRTGFEEFVLQRFFKKVHKEAEDFLLKLLDSKLRERLQEEPWAWKEEKVKEILDKMSVEFETSMFLSEIFGVREYFIDDFCKTIRDKIADGEYLPLWLYKYHPETDEKIEQVLKVLEEICSTELPHLVEYDFLLTKRKLEENKEMISKIVRDSRSATQLWIEDNLERRLGDKELDTILDKIKETISKNPKIGENQLLELVKRELREFKITTLRENIRKELCDILGTDDIKKFCREAHLPVSIVKYLPEFSDLSLPENISIDEILKSLTRIDNLREEELEMYTKVLEENKIRLKSLKEPALVNKAFKSFFGKDWIEGLFADDDIEDLKEYLLQSIGQNIEFWNENQIKREFEKWKSAKYKEKFYERLKEKIEKMDESDAKKLLKKMAEDSDLGLRIIKLLSG</sequence>
<dbReference type="InterPro" id="IPR027417">
    <property type="entry name" value="P-loop_NTPase"/>
</dbReference>
<reference evidence="2" key="1">
    <citation type="journal article" date="2015" name="MBio">
        <title>Genome-Resolved Metagenomic Analysis Reveals Roles for Candidate Phyla and Other Microbial Community Members in Biogeochemical Transformations in Oil Reservoirs.</title>
        <authorList>
            <person name="Hu P."/>
            <person name="Tom L."/>
            <person name="Singh A."/>
            <person name="Thomas B.C."/>
            <person name="Baker B.J."/>
            <person name="Piceno Y.M."/>
            <person name="Andersen G.L."/>
            <person name="Banfield J.F."/>
        </authorList>
    </citation>
    <scope>NUCLEOTIDE SEQUENCE [LARGE SCALE GENOMIC DNA]</scope>
</reference>
<proteinExistence type="predicted"/>
<dbReference type="Gene3D" id="3.40.50.300">
    <property type="entry name" value="P-loop containing nucleotide triphosphate hydrolases"/>
    <property type="match status" value="1"/>
</dbReference>
<organism evidence="1 2">
    <name type="scientific">Archaeoglobus fulgidus</name>
    <dbReference type="NCBI Taxonomy" id="2234"/>
    <lineage>
        <taxon>Archaea</taxon>
        <taxon>Methanobacteriati</taxon>
        <taxon>Methanobacteriota</taxon>
        <taxon>Archaeoglobi</taxon>
        <taxon>Archaeoglobales</taxon>
        <taxon>Archaeoglobaceae</taxon>
        <taxon>Archaeoglobus</taxon>
    </lineage>
</organism>
<comment type="caution">
    <text evidence="1">The sequence shown here is derived from an EMBL/GenBank/DDBJ whole genome shotgun (WGS) entry which is preliminary data.</text>
</comment>
<accession>A0A101E2R2</accession>
<evidence type="ECO:0000313" key="1">
    <source>
        <dbReference type="EMBL" id="KUK07754.1"/>
    </source>
</evidence>
<dbReference type="SUPFAM" id="SSF52540">
    <property type="entry name" value="P-loop containing nucleoside triphosphate hydrolases"/>
    <property type="match status" value="1"/>
</dbReference>
<dbReference type="Gene3D" id="3.40.50.2300">
    <property type="match status" value="1"/>
</dbReference>
<dbReference type="PATRIC" id="fig|2234.7.peg.729"/>
<protein>
    <recommendedName>
        <fullName evidence="3">ATP-binding protein</fullName>
    </recommendedName>
</protein>